<dbReference type="Gene3D" id="2.60.40.1220">
    <property type="match status" value="1"/>
</dbReference>
<dbReference type="Pfam" id="PF05425">
    <property type="entry name" value="CopD"/>
    <property type="match status" value="1"/>
</dbReference>
<evidence type="ECO:0000259" key="10">
    <source>
        <dbReference type="Pfam" id="PF04234"/>
    </source>
</evidence>
<dbReference type="GO" id="GO:0005507">
    <property type="term" value="F:copper ion binding"/>
    <property type="evidence" value="ECO:0007669"/>
    <property type="project" value="InterPro"/>
</dbReference>
<evidence type="ECO:0000256" key="4">
    <source>
        <dbReference type="ARBA" id="ARBA00022723"/>
    </source>
</evidence>
<feature type="domain" description="Copper resistance protein D" evidence="11">
    <location>
        <begin position="344"/>
        <end position="436"/>
    </location>
</feature>
<evidence type="ECO:0000256" key="3">
    <source>
        <dbReference type="ARBA" id="ARBA00022692"/>
    </source>
</evidence>
<evidence type="ECO:0000256" key="2">
    <source>
        <dbReference type="ARBA" id="ARBA00022475"/>
    </source>
</evidence>
<dbReference type="AlphaFoldDB" id="A0A839TXU1"/>
<organism evidence="13 14">
    <name type="scientific">Paenibacillus rhizosphaerae</name>
    <dbReference type="NCBI Taxonomy" id="297318"/>
    <lineage>
        <taxon>Bacteria</taxon>
        <taxon>Bacillati</taxon>
        <taxon>Bacillota</taxon>
        <taxon>Bacilli</taxon>
        <taxon>Bacillales</taxon>
        <taxon>Paenibacillaceae</taxon>
        <taxon>Paenibacillus</taxon>
    </lineage>
</organism>
<evidence type="ECO:0000259" key="11">
    <source>
        <dbReference type="Pfam" id="PF05425"/>
    </source>
</evidence>
<dbReference type="GO" id="GO:0042597">
    <property type="term" value="C:periplasmic space"/>
    <property type="evidence" value="ECO:0007669"/>
    <property type="project" value="InterPro"/>
</dbReference>
<feature type="domain" description="CopC" evidence="10">
    <location>
        <begin position="30"/>
        <end position="126"/>
    </location>
</feature>
<evidence type="ECO:0000256" key="5">
    <source>
        <dbReference type="ARBA" id="ARBA00022729"/>
    </source>
</evidence>
<feature type="transmembrane region" description="Helical" evidence="9">
    <location>
        <begin position="345"/>
        <end position="366"/>
    </location>
</feature>
<dbReference type="InterPro" id="IPR014755">
    <property type="entry name" value="Cu-Rt/internalin_Ig-like"/>
</dbReference>
<evidence type="ECO:0000256" key="6">
    <source>
        <dbReference type="ARBA" id="ARBA00022989"/>
    </source>
</evidence>
<dbReference type="Pfam" id="PF13115">
    <property type="entry name" value="YtkA"/>
    <property type="match status" value="1"/>
</dbReference>
<evidence type="ECO:0000259" key="12">
    <source>
        <dbReference type="Pfam" id="PF13115"/>
    </source>
</evidence>
<feature type="transmembrane region" description="Helical" evidence="9">
    <location>
        <begin position="386"/>
        <end position="406"/>
    </location>
</feature>
<proteinExistence type="predicted"/>
<feature type="transmembrane region" description="Helical" evidence="9">
    <location>
        <begin position="270"/>
        <end position="293"/>
    </location>
</feature>
<dbReference type="GO" id="GO:0046688">
    <property type="term" value="P:response to copper ion"/>
    <property type="evidence" value="ECO:0007669"/>
    <property type="project" value="InterPro"/>
</dbReference>
<gene>
    <name evidence="13" type="ORF">FHS19_004784</name>
</gene>
<dbReference type="SUPFAM" id="SSF81296">
    <property type="entry name" value="E set domains"/>
    <property type="match status" value="1"/>
</dbReference>
<comment type="caution">
    <text evidence="13">The sequence shown here is derived from an EMBL/GenBank/DDBJ whole genome shotgun (WGS) entry which is preliminary data.</text>
</comment>
<sequence>MFKRNMKPLWVWMLVIFIGVLIHPAASSAHAYLTKSSPSDNEVMTQAPAKVTLQFNEALQPAFHSIIVMDSSGAEVNQGNSKIPAGQPAVLEVDLKAGLPDGIYTVQWKAVSGDGHPVNGTFPFQIGTSSQGTAGHIVYAGYTPGADLILIRWLFYVSLAFLLGILCFYLYLLPAGGGSRLPVLSPRSRKLLGISYAALVIGVLLSLPMQTAIEAGVGWSEVWNAELLGKMLRITSFGHIWLVQVILVLFLGALLYAATQSTEHKGLRALYAGTLLTGVGLLLSKAFIGHAASAESIWMPVFMDFLHLVSVSIWLGCLLALGLILPREASLPEESELRKQSYFAVIERFSLWGTTLVAAVLISGVYASLTYVPTWYSLLHTAYGRILLLKCVLLLVMLGFAAVHLIRGQRRSKPLGAGVWIEFAAGIAALVLAAALSNLPPASSNPGPVNVHQTLDNRTVVTLQISPNIAGENTFEVSVKDASAKPVQGIQQIKLTLTSLDMDMGKYEIEIPGADKTYKARDLISMAGRWNVHVHILTESLDAWDTDFQITVGSS</sequence>
<dbReference type="Pfam" id="PF04234">
    <property type="entry name" value="CopC"/>
    <property type="match status" value="1"/>
</dbReference>
<evidence type="ECO:0000313" key="13">
    <source>
        <dbReference type="EMBL" id="MBB3130079.1"/>
    </source>
</evidence>
<keyword evidence="6 9" id="KW-1133">Transmembrane helix</keyword>
<dbReference type="InterPro" id="IPR032693">
    <property type="entry name" value="YtkA-like_dom"/>
</dbReference>
<keyword evidence="4" id="KW-0479">Metal-binding</keyword>
<dbReference type="InterPro" id="IPR007348">
    <property type="entry name" value="CopC_dom"/>
</dbReference>
<protein>
    <submittedName>
        <fullName evidence="13">Copper transport protein</fullName>
    </submittedName>
</protein>
<dbReference type="InterPro" id="IPR008457">
    <property type="entry name" value="Cu-R_CopD_dom"/>
</dbReference>
<feature type="transmembrane region" description="Helical" evidence="9">
    <location>
        <begin position="305"/>
        <end position="325"/>
    </location>
</feature>
<dbReference type="Proteomes" id="UP000517523">
    <property type="component" value="Unassembled WGS sequence"/>
</dbReference>
<evidence type="ECO:0000256" key="7">
    <source>
        <dbReference type="ARBA" id="ARBA00023008"/>
    </source>
</evidence>
<feature type="transmembrane region" description="Helical" evidence="9">
    <location>
        <begin position="239"/>
        <end position="258"/>
    </location>
</feature>
<comment type="subcellular location">
    <subcellularLocation>
        <location evidence="1">Cell membrane</location>
        <topology evidence="1">Multi-pass membrane protein</topology>
    </subcellularLocation>
</comment>
<dbReference type="PANTHER" id="PTHR34820:SF4">
    <property type="entry name" value="INNER MEMBRANE PROTEIN YEBZ"/>
    <property type="match status" value="1"/>
</dbReference>
<dbReference type="InterPro" id="IPR014756">
    <property type="entry name" value="Ig_E-set"/>
</dbReference>
<feature type="transmembrane region" description="Helical" evidence="9">
    <location>
        <begin position="418"/>
        <end position="436"/>
    </location>
</feature>
<name>A0A839TXU1_9BACL</name>
<feature type="transmembrane region" description="Helical" evidence="9">
    <location>
        <begin position="194"/>
        <end position="219"/>
    </location>
</feature>
<keyword evidence="2" id="KW-1003">Cell membrane</keyword>
<dbReference type="PANTHER" id="PTHR34820">
    <property type="entry name" value="INNER MEMBRANE PROTEIN YEBZ"/>
    <property type="match status" value="1"/>
</dbReference>
<accession>A0A839TXU1</accession>
<dbReference type="InterPro" id="IPR032694">
    <property type="entry name" value="CopC/D"/>
</dbReference>
<evidence type="ECO:0000256" key="8">
    <source>
        <dbReference type="ARBA" id="ARBA00023136"/>
    </source>
</evidence>
<keyword evidence="3 9" id="KW-0812">Transmembrane</keyword>
<evidence type="ECO:0000256" key="1">
    <source>
        <dbReference type="ARBA" id="ARBA00004651"/>
    </source>
</evidence>
<reference evidence="13 14" key="1">
    <citation type="submission" date="2020-08" db="EMBL/GenBank/DDBJ databases">
        <title>Genomic Encyclopedia of Type Strains, Phase III (KMG-III): the genomes of soil and plant-associated and newly described type strains.</title>
        <authorList>
            <person name="Whitman W."/>
        </authorList>
    </citation>
    <scope>NUCLEOTIDE SEQUENCE [LARGE SCALE GENOMIC DNA]</scope>
    <source>
        <strain evidence="13 14">CECT 5831</strain>
    </source>
</reference>
<keyword evidence="8 9" id="KW-0472">Membrane</keyword>
<feature type="domain" description="YtkA-like" evidence="12">
    <location>
        <begin position="463"/>
        <end position="535"/>
    </location>
</feature>
<dbReference type="GO" id="GO:0006825">
    <property type="term" value="P:copper ion transport"/>
    <property type="evidence" value="ECO:0007669"/>
    <property type="project" value="InterPro"/>
</dbReference>
<keyword evidence="5" id="KW-0732">Signal</keyword>
<keyword evidence="7" id="KW-0186">Copper</keyword>
<evidence type="ECO:0000256" key="9">
    <source>
        <dbReference type="SAM" id="Phobius"/>
    </source>
</evidence>
<dbReference type="GO" id="GO:0005886">
    <property type="term" value="C:plasma membrane"/>
    <property type="evidence" value="ECO:0007669"/>
    <property type="project" value="UniProtKB-SubCell"/>
</dbReference>
<dbReference type="EMBL" id="JACHXJ010000004">
    <property type="protein sequence ID" value="MBB3130079.1"/>
    <property type="molecule type" value="Genomic_DNA"/>
</dbReference>
<evidence type="ECO:0000313" key="14">
    <source>
        <dbReference type="Proteomes" id="UP000517523"/>
    </source>
</evidence>
<dbReference type="RefSeq" id="WP_183584236.1">
    <property type="nucleotide sequence ID" value="NZ_JACHXJ010000004.1"/>
</dbReference>
<feature type="transmembrane region" description="Helical" evidence="9">
    <location>
        <begin position="153"/>
        <end position="173"/>
    </location>
</feature>